<dbReference type="Gene3D" id="2.60.40.10">
    <property type="entry name" value="Immunoglobulins"/>
    <property type="match status" value="2"/>
</dbReference>
<evidence type="ECO:0000313" key="13">
    <source>
        <dbReference type="Proteomes" id="UP001240171"/>
    </source>
</evidence>
<keyword evidence="4" id="KW-1015">Disulfide bond</keyword>
<dbReference type="Gene3D" id="3.20.20.40">
    <property type="entry name" value="1, 4-beta cellobiohydrolase"/>
    <property type="match status" value="1"/>
</dbReference>
<feature type="active site" description="Proton donor" evidence="8">
    <location>
        <position position="179"/>
    </location>
</feature>
<accession>A0ABT9CHV6</accession>
<dbReference type="Gene3D" id="2.60.40.710">
    <property type="entry name" value="Endoglucanase-like"/>
    <property type="match status" value="1"/>
</dbReference>
<dbReference type="EC" id="3.2.1.-" evidence="9"/>
<evidence type="ECO:0000256" key="6">
    <source>
        <dbReference type="ARBA" id="ARBA00023295"/>
    </source>
</evidence>
<dbReference type="Pfam" id="PF00041">
    <property type="entry name" value="fn3"/>
    <property type="match status" value="1"/>
</dbReference>
<comment type="caution">
    <text evidence="12">The sequence shown here is derived from an EMBL/GenBank/DDBJ whole genome shotgun (WGS) entry which is preliminary data.</text>
</comment>
<dbReference type="PANTHER" id="PTHR34876:SF4">
    <property type="entry name" value="1,4-BETA-D-GLUCAN CELLOBIOHYDROLASE C-RELATED"/>
    <property type="match status" value="1"/>
</dbReference>
<organism evidence="12 13">
    <name type="scientific">Paenibacillus lacisoli</name>
    <dbReference type="NCBI Taxonomy" id="3064525"/>
    <lineage>
        <taxon>Bacteria</taxon>
        <taxon>Bacillati</taxon>
        <taxon>Bacillota</taxon>
        <taxon>Bacilli</taxon>
        <taxon>Bacillales</taxon>
        <taxon>Paenibacillaceae</taxon>
        <taxon>Paenibacillus</taxon>
    </lineage>
</organism>
<keyword evidence="7 9" id="KW-0624">Polysaccharide degradation</keyword>
<feature type="domain" description="Fibronectin type-III" evidence="10">
    <location>
        <begin position="470"/>
        <end position="561"/>
    </location>
</feature>
<evidence type="ECO:0000256" key="2">
    <source>
        <dbReference type="ARBA" id="ARBA00022801"/>
    </source>
</evidence>
<dbReference type="InterPro" id="IPR036434">
    <property type="entry name" value="Beta_cellobiohydrolase_sf"/>
</dbReference>
<evidence type="ECO:0000256" key="8">
    <source>
        <dbReference type="PROSITE-ProRule" id="PRU10057"/>
    </source>
</evidence>
<keyword evidence="5 9" id="KW-0119">Carbohydrate metabolism</keyword>
<dbReference type="InterPro" id="IPR036116">
    <property type="entry name" value="FN3_sf"/>
</dbReference>
<evidence type="ECO:0000256" key="7">
    <source>
        <dbReference type="ARBA" id="ARBA00023326"/>
    </source>
</evidence>
<feature type="domain" description="Fibronectin type-III" evidence="10">
    <location>
        <begin position="563"/>
        <end position="657"/>
    </location>
</feature>
<dbReference type="PRINTS" id="PR00733">
    <property type="entry name" value="GLHYDRLASE6"/>
</dbReference>
<dbReference type="PROSITE" id="PS50853">
    <property type="entry name" value="FN3"/>
    <property type="match status" value="2"/>
</dbReference>
<protein>
    <recommendedName>
        <fullName evidence="9">Glucanase</fullName>
        <ecNumber evidence="9">3.2.1.-</ecNumber>
    </recommendedName>
</protein>
<dbReference type="EMBL" id="JAUQTB010000024">
    <property type="protein sequence ID" value="MDO7908835.1"/>
    <property type="molecule type" value="Genomic_DNA"/>
</dbReference>
<dbReference type="RefSeq" id="WP_305026058.1">
    <property type="nucleotide sequence ID" value="NZ_JAUQTB010000024.1"/>
</dbReference>
<evidence type="ECO:0000256" key="9">
    <source>
        <dbReference type="RuleBase" id="RU361186"/>
    </source>
</evidence>
<keyword evidence="2 9" id="KW-0378">Hydrolase</keyword>
<sequence>MRGLKGLKKPAKYMLALSLVLGGLLPSFADNIHAESHVDNPYLGATGYINPDYAANVDSSMAKVSDASLKAKMATIKSYPTAVWLDRIAAIDGGGGRLSLEQHLDAALAQKKGSTPITAEFIIYDLPGRDCHALASNGELPLTQAALEQYKTQYIDRIASIFAKPKYQDLRIVAIIEPDSLPNLVTNLSTPSCAQANSSGIYVSGIQYALNKLHAIPNVYNYLDIGHSGWLGWDNNRSGTVSLYTKTVSGTSAGLKSVDGFITNTSNTTPLIEPNLPNPDLNVGGQPIKSSKYYEWNPYFDEMDFTQALYRDFTAAGWPASIGLLIDTSRNGWGGPDRPATAVGGDINTYVNSGRVDRRNHRGNWCNSAGAGLGTPPQAAPAAHLDAYVWAKPPGESDGSSSLIPNDEGKGFDRMCDPTYVTADGVLTGALPNAPISGQWFHDQFVMLVQNAYPAVPGSGGSTPDPQPTVPAAPVNVAAAAGSGQIKVSWSSVNDATAYNVKRSTSLTGPFITVAKGVTNTNYTNTGLTNGTAYYYVVTAVNLAGESVNSAVVTATPTASVTVPAAPAGLNGTAGDAQVKLDWNAVSGASGYTVKRARSASGPYTALAANISGLTYTDTTVTNGTTYYYVVSAVNSAGESANSAAVSAKPQGATAQPPAGSLSVLYRAGDSSATDNAIKPFLNIKNNGSTAVNLSDLKIRYYFTKDGNQPLTSFVDWAQVGGANVTRTFTDTYLEVGFTSGAGTLEPGGQTGDIQLRIHKNDWSNFNEADDYSYDPSKTSYAEWNRVTLDQGGVRVWGMEP</sequence>
<evidence type="ECO:0000259" key="11">
    <source>
        <dbReference type="PROSITE" id="PS51172"/>
    </source>
</evidence>
<dbReference type="CDD" id="cd00063">
    <property type="entry name" value="FN3"/>
    <property type="match status" value="1"/>
</dbReference>
<dbReference type="InterPro" id="IPR008965">
    <property type="entry name" value="CBM2/CBM3_carb-bd_dom_sf"/>
</dbReference>
<dbReference type="InterPro" id="IPR001956">
    <property type="entry name" value="CBM3"/>
</dbReference>
<dbReference type="SMART" id="SM00060">
    <property type="entry name" value="FN3"/>
    <property type="match status" value="2"/>
</dbReference>
<dbReference type="PROSITE" id="PS00656">
    <property type="entry name" value="GLYCOSYL_HYDROL_F6_2"/>
    <property type="match status" value="1"/>
</dbReference>
<dbReference type="PANTHER" id="PTHR34876">
    <property type="match status" value="1"/>
</dbReference>
<dbReference type="InterPro" id="IPR003961">
    <property type="entry name" value="FN3_dom"/>
</dbReference>
<keyword evidence="1 9" id="KW-0732">Signal</keyword>
<feature type="chain" id="PRO_5045005818" description="Glucanase" evidence="9">
    <location>
        <begin position="30"/>
        <end position="801"/>
    </location>
</feature>
<dbReference type="InterPro" id="IPR013783">
    <property type="entry name" value="Ig-like_fold"/>
</dbReference>
<dbReference type="SMART" id="SM01067">
    <property type="entry name" value="CBM_3"/>
    <property type="match status" value="1"/>
</dbReference>
<dbReference type="Pfam" id="PF00942">
    <property type="entry name" value="CBM_3"/>
    <property type="match status" value="1"/>
</dbReference>
<dbReference type="InterPro" id="IPR016288">
    <property type="entry name" value="Beta_cellobiohydrolase"/>
</dbReference>
<dbReference type="SUPFAM" id="SSF51989">
    <property type="entry name" value="Glycosyl hydrolases family 6, cellulases"/>
    <property type="match status" value="1"/>
</dbReference>
<evidence type="ECO:0000256" key="5">
    <source>
        <dbReference type="ARBA" id="ARBA00023277"/>
    </source>
</evidence>
<dbReference type="SUPFAM" id="SSF49265">
    <property type="entry name" value="Fibronectin type III"/>
    <property type="match status" value="1"/>
</dbReference>
<keyword evidence="3 9" id="KW-0136">Cellulose degradation</keyword>
<name>A0ABT9CHV6_9BACL</name>
<evidence type="ECO:0000313" key="12">
    <source>
        <dbReference type="EMBL" id="MDO7908835.1"/>
    </source>
</evidence>
<evidence type="ECO:0000256" key="1">
    <source>
        <dbReference type="ARBA" id="ARBA00022729"/>
    </source>
</evidence>
<evidence type="ECO:0000259" key="10">
    <source>
        <dbReference type="PROSITE" id="PS50853"/>
    </source>
</evidence>
<keyword evidence="6 9" id="KW-0326">Glycosidase</keyword>
<dbReference type="InterPro" id="IPR036966">
    <property type="entry name" value="CBM3_sf"/>
</dbReference>
<reference evidence="12 13" key="1">
    <citation type="submission" date="2023-07" db="EMBL/GenBank/DDBJ databases">
        <title>Paenibacillus sp. JX-17 nov. isolated from soil.</title>
        <authorList>
            <person name="Wan Y."/>
            <person name="Liu B."/>
        </authorList>
    </citation>
    <scope>NUCLEOTIDE SEQUENCE [LARGE SCALE GENOMIC DNA]</scope>
    <source>
        <strain evidence="12 13">JX-17</strain>
    </source>
</reference>
<evidence type="ECO:0000256" key="4">
    <source>
        <dbReference type="ARBA" id="ARBA00023157"/>
    </source>
</evidence>
<gene>
    <name evidence="12" type="ORF">Q5741_20840</name>
</gene>
<comment type="similarity">
    <text evidence="9">Belongs to the glycosyl hydrolase family 6.</text>
</comment>
<proteinExistence type="inferred from homology"/>
<dbReference type="SUPFAM" id="SSF49384">
    <property type="entry name" value="Carbohydrate-binding domain"/>
    <property type="match status" value="1"/>
</dbReference>
<dbReference type="Pfam" id="PF01341">
    <property type="entry name" value="Glyco_hydro_6"/>
    <property type="match status" value="1"/>
</dbReference>
<keyword evidence="13" id="KW-1185">Reference proteome</keyword>
<dbReference type="PROSITE" id="PS51172">
    <property type="entry name" value="CBM3"/>
    <property type="match status" value="1"/>
</dbReference>
<feature type="domain" description="CBM3" evidence="11">
    <location>
        <begin position="658"/>
        <end position="801"/>
    </location>
</feature>
<dbReference type="GO" id="GO:0016787">
    <property type="term" value="F:hydrolase activity"/>
    <property type="evidence" value="ECO:0007669"/>
    <property type="project" value="UniProtKB-KW"/>
</dbReference>
<dbReference type="InterPro" id="IPR001524">
    <property type="entry name" value="Glyco_hydro_6_CS"/>
</dbReference>
<feature type="signal peptide" evidence="9">
    <location>
        <begin position="1"/>
        <end position="29"/>
    </location>
</feature>
<dbReference type="Proteomes" id="UP001240171">
    <property type="component" value="Unassembled WGS sequence"/>
</dbReference>
<evidence type="ECO:0000256" key="3">
    <source>
        <dbReference type="ARBA" id="ARBA00023001"/>
    </source>
</evidence>